<feature type="compositionally biased region" description="Basic and acidic residues" evidence="1">
    <location>
        <begin position="45"/>
        <end position="59"/>
    </location>
</feature>
<reference evidence="2 3" key="1">
    <citation type="submission" date="2008-03" db="EMBL/GenBank/DDBJ databases">
        <title>Sequencing of the draft genome and assembly of Burkholderia ambifaria MEX-5.</title>
        <authorList>
            <consortium name="US DOE Joint Genome Institute (JGI-PGF)"/>
            <person name="Copeland A."/>
            <person name="Lucas S."/>
            <person name="Lapidus A."/>
            <person name="Glavina del Rio T."/>
            <person name="Dalin E."/>
            <person name="Tice H."/>
            <person name="Bruce D."/>
            <person name="Goodwin L."/>
            <person name="Pitluck S."/>
            <person name="Larimer F."/>
            <person name="Land M.L."/>
            <person name="Hauser L."/>
            <person name="Tiedje J."/>
            <person name="Richardson P."/>
        </authorList>
    </citation>
    <scope>NUCLEOTIDE SEQUENCE [LARGE SCALE GENOMIC DNA]</scope>
    <source>
        <strain evidence="2 3">MEX-5</strain>
    </source>
</reference>
<proteinExistence type="predicted"/>
<gene>
    <name evidence="2" type="ORF">BamMEX5DRAFT_3430</name>
</gene>
<organism evidence="2 3">
    <name type="scientific">Burkholderia ambifaria MEX-5</name>
    <dbReference type="NCBI Taxonomy" id="396597"/>
    <lineage>
        <taxon>Bacteria</taxon>
        <taxon>Pseudomonadati</taxon>
        <taxon>Pseudomonadota</taxon>
        <taxon>Betaproteobacteria</taxon>
        <taxon>Burkholderiales</taxon>
        <taxon>Burkholderiaceae</taxon>
        <taxon>Burkholderia</taxon>
        <taxon>Burkholderia cepacia complex</taxon>
    </lineage>
</organism>
<dbReference type="AlphaFoldDB" id="B1T6L4"/>
<name>B1T6L4_9BURK</name>
<comment type="caution">
    <text evidence="2">The sequence shown here is derived from an EMBL/GenBank/DDBJ whole genome shotgun (WGS) entry which is preliminary data.</text>
</comment>
<dbReference type="Proteomes" id="UP000004814">
    <property type="component" value="Unassembled WGS sequence"/>
</dbReference>
<protein>
    <submittedName>
        <fullName evidence="2">Uncharacterized protein</fullName>
    </submittedName>
</protein>
<sequence length="467" mass="50778">MHRDAEHMQARVHVIQHDTIERPGGEIERAVGFLGEQRERVGLAGHVDDVERDRRRRSDALNPSAVDGGKRGAQDLVTPADVGHGGAQARDVQIAVETQRARNVVGGRRAFQLREEPQALLRKRQRQVVRPRAGRDVAGHRTGTGRRRLDQVGHRADGLEFEDGVDADLDGEAPPDPRDELHGLQRIPAVVEEAAVDIDGRIVEHVAPDAHQLELDRRGVEAGGVGRGGGLHGQERRAIQLAVGVERKFGDRENVGRDHIVRQFPGQEGPEVRDVQVRGTLDVGRQLAHPVGGFAQHDGRADDILVRGERGLDLAQFDTVPTDLDLVVDASVALDPSVGQPSADVAGAIDARFARKRMLDEFRGSDVGPLMIAAREAVAGDADFPRHADRHRPQRVVEHVHASVGDGPADQHRGRRVLDALDDAADRRLGGTVLVVDVDRGIDLPQRRDVLGRQLLAADDHLAHAGA</sequence>
<dbReference type="EMBL" id="ABLK01000107">
    <property type="protein sequence ID" value="EDT40797.1"/>
    <property type="molecule type" value="Genomic_DNA"/>
</dbReference>
<accession>B1T6L4</accession>
<evidence type="ECO:0000313" key="3">
    <source>
        <dbReference type="Proteomes" id="UP000004814"/>
    </source>
</evidence>
<dbReference type="AntiFam" id="ANF00178">
    <property type="entry name" value="Shadow ORF (opposite dhbF)"/>
</dbReference>
<evidence type="ECO:0000313" key="2">
    <source>
        <dbReference type="EMBL" id="EDT40797.1"/>
    </source>
</evidence>
<evidence type="ECO:0000256" key="1">
    <source>
        <dbReference type="SAM" id="MobiDB-lite"/>
    </source>
</evidence>
<feature type="region of interest" description="Disordered" evidence="1">
    <location>
        <begin position="45"/>
        <end position="77"/>
    </location>
</feature>